<evidence type="ECO:0000313" key="3">
    <source>
        <dbReference type="Proteomes" id="UP000190648"/>
    </source>
</evidence>
<feature type="compositionally biased region" description="Basic and acidic residues" evidence="1">
    <location>
        <begin position="30"/>
        <end position="40"/>
    </location>
</feature>
<name>A0A1V4JN50_PATFA</name>
<proteinExistence type="predicted"/>
<dbReference type="OrthoDB" id="10528788at2759"/>
<gene>
    <name evidence="2" type="ORF">AV530_005913</name>
</gene>
<sequence>MVKQLSPLQPRADIHTASHGGPHVGASECAQREAEAHEEPALEQAPGRNFSPRREAGARAGFLAGPVAHGGPMLEQSVPEGLYPMERTHAGEVHKELQPMRRTHVGVGKEHEEERVSGMKHYGLIANPTPHPPALLGVGRRRGRDK</sequence>
<organism evidence="2 3">
    <name type="scientific">Patagioenas fasciata monilis</name>
    <dbReference type="NCBI Taxonomy" id="372326"/>
    <lineage>
        <taxon>Eukaryota</taxon>
        <taxon>Metazoa</taxon>
        <taxon>Chordata</taxon>
        <taxon>Craniata</taxon>
        <taxon>Vertebrata</taxon>
        <taxon>Euteleostomi</taxon>
        <taxon>Archelosauria</taxon>
        <taxon>Archosauria</taxon>
        <taxon>Dinosauria</taxon>
        <taxon>Saurischia</taxon>
        <taxon>Theropoda</taxon>
        <taxon>Coelurosauria</taxon>
        <taxon>Aves</taxon>
        <taxon>Neognathae</taxon>
        <taxon>Neoaves</taxon>
        <taxon>Columbimorphae</taxon>
        <taxon>Columbiformes</taxon>
        <taxon>Columbidae</taxon>
        <taxon>Patagioenas</taxon>
    </lineage>
</organism>
<dbReference type="Proteomes" id="UP000190648">
    <property type="component" value="Unassembled WGS sequence"/>
</dbReference>
<dbReference type="EMBL" id="LSYS01006902">
    <property type="protein sequence ID" value="OPJ73590.1"/>
    <property type="molecule type" value="Genomic_DNA"/>
</dbReference>
<protein>
    <submittedName>
        <fullName evidence="2">Uncharacterized protein</fullName>
    </submittedName>
</protein>
<feature type="region of interest" description="Disordered" evidence="1">
    <location>
        <begin position="122"/>
        <end position="146"/>
    </location>
</feature>
<reference evidence="2 3" key="1">
    <citation type="submission" date="2016-02" db="EMBL/GenBank/DDBJ databases">
        <title>Band-tailed pigeon sequencing and assembly.</title>
        <authorList>
            <person name="Soares A.E."/>
            <person name="Novak B.J."/>
            <person name="Rice E.S."/>
            <person name="O'Connell B."/>
            <person name="Chang D."/>
            <person name="Weber S."/>
            <person name="Shapiro B."/>
        </authorList>
    </citation>
    <scope>NUCLEOTIDE SEQUENCE [LARGE SCALE GENOMIC DNA]</scope>
    <source>
        <strain evidence="2">BTP2013</strain>
        <tissue evidence="2">Blood</tissue>
    </source>
</reference>
<dbReference type="AlphaFoldDB" id="A0A1V4JN50"/>
<comment type="caution">
    <text evidence="2">The sequence shown here is derived from an EMBL/GenBank/DDBJ whole genome shotgun (WGS) entry which is preliminary data.</text>
</comment>
<keyword evidence="3" id="KW-1185">Reference proteome</keyword>
<feature type="region of interest" description="Disordered" evidence="1">
    <location>
        <begin position="1"/>
        <end position="58"/>
    </location>
</feature>
<accession>A0A1V4JN50</accession>
<evidence type="ECO:0000256" key="1">
    <source>
        <dbReference type="SAM" id="MobiDB-lite"/>
    </source>
</evidence>
<evidence type="ECO:0000313" key="2">
    <source>
        <dbReference type="EMBL" id="OPJ73590.1"/>
    </source>
</evidence>